<evidence type="ECO:0000256" key="1">
    <source>
        <dbReference type="ARBA" id="ARBA00010552"/>
    </source>
</evidence>
<dbReference type="InterPro" id="IPR006175">
    <property type="entry name" value="YjgF/YER057c/UK114"/>
</dbReference>
<dbReference type="AlphaFoldDB" id="A0A4R4N9T2"/>
<dbReference type="Proteomes" id="UP000295431">
    <property type="component" value="Unassembled WGS sequence"/>
</dbReference>
<dbReference type="OrthoDB" id="8684161at2"/>
<accession>A0A4R4N9T2</accession>
<dbReference type="SUPFAM" id="SSF55298">
    <property type="entry name" value="YjgF-like"/>
    <property type="match status" value="1"/>
</dbReference>
<proteinExistence type="inferred from homology"/>
<dbReference type="GO" id="GO:0005829">
    <property type="term" value="C:cytosol"/>
    <property type="evidence" value="ECO:0007669"/>
    <property type="project" value="TreeGrafter"/>
</dbReference>
<comment type="similarity">
    <text evidence="1">Belongs to the RutC family.</text>
</comment>
<keyword evidence="3" id="KW-1185">Reference proteome</keyword>
<dbReference type="FunFam" id="3.30.1330.40:FF:000001">
    <property type="entry name" value="L-PSP family endoribonuclease"/>
    <property type="match status" value="1"/>
</dbReference>
<dbReference type="GO" id="GO:0019239">
    <property type="term" value="F:deaminase activity"/>
    <property type="evidence" value="ECO:0007669"/>
    <property type="project" value="TreeGrafter"/>
</dbReference>
<dbReference type="PANTHER" id="PTHR11803:SF58">
    <property type="entry name" value="PROTEIN HMF1-RELATED"/>
    <property type="match status" value="1"/>
</dbReference>
<dbReference type="PANTHER" id="PTHR11803">
    <property type="entry name" value="2-IMINOBUTANOATE/2-IMINOPROPANOATE DEAMINASE RIDA"/>
    <property type="match status" value="1"/>
</dbReference>
<dbReference type="Gene3D" id="3.30.1330.40">
    <property type="entry name" value="RutC-like"/>
    <property type="match status" value="1"/>
</dbReference>
<sequence>MHSRARSAMSKISVSSSNAPKVGFSAGTVPPLSQAIVHGDLIFCSGSGPLDPATREIVSDDIAAQVKQTLTNLLAVVEAAGGTKDSILKCNCYLRDAAQFPEFNQAYREFFADCESFPARTTVNAPPHRAGVNVEVECIAAVVTEQS</sequence>
<organism evidence="2 3">
    <name type="scientific">Actinomadura bangladeshensis</name>
    <dbReference type="NCBI Taxonomy" id="453573"/>
    <lineage>
        <taxon>Bacteria</taxon>
        <taxon>Bacillati</taxon>
        <taxon>Actinomycetota</taxon>
        <taxon>Actinomycetes</taxon>
        <taxon>Streptosporangiales</taxon>
        <taxon>Thermomonosporaceae</taxon>
        <taxon>Actinomadura</taxon>
    </lineage>
</organism>
<dbReference type="InterPro" id="IPR035959">
    <property type="entry name" value="RutC-like_sf"/>
</dbReference>
<comment type="caution">
    <text evidence="2">The sequence shown here is derived from an EMBL/GenBank/DDBJ whole genome shotgun (WGS) entry which is preliminary data.</text>
</comment>
<reference evidence="2 3" key="1">
    <citation type="submission" date="2019-03" db="EMBL/GenBank/DDBJ databases">
        <title>Draft genome sequences of novel Actinobacteria.</title>
        <authorList>
            <person name="Sahin N."/>
            <person name="Ay H."/>
            <person name="Saygin H."/>
        </authorList>
    </citation>
    <scope>NUCLEOTIDE SEQUENCE [LARGE SCALE GENOMIC DNA]</scope>
    <source>
        <strain evidence="2 3">DSM 45347</strain>
    </source>
</reference>
<gene>
    <name evidence="2" type="ORF">E1284_36165</name>
</gene>
<evidence type="ECO:0000313" key="2">
    <source>
        <dbReference type="EMBL" id="TDC04904.1"/>
    </source>
</evidence>
<dbReference type="CDD" id="cd00448">
    <property type="entry name" value="YjgF_YER057c_UK114_family"/>
    <property type="match status" value="1"/>
</dbReference>
<name>A0A4R4N9T2_9ACTN</name>
<dbReference type="EMBL" id="SMJW01000322">
    <property type="protein sequence ID" value="TDC04904.1"/>
    <property type="molecule type" value="Genomic_DNA"/>
</dbReference>
<protein>
    <submittedName>
        <fullName evidence="2">RidA family protein</fullName>
    </submittedName>
</protein>
<evidence type="ECO:0000313" key="3">
    <source>
        <dbReference type="Proteomes" id="UP000295431"/>
    </source>
</evidence>
<dbReference type="Pfam" id="PF01042">
    <property type="entry name" value="Ribonuc_L-PSP"/>
    <property type="match status" value="1"/>
</dbReference>